<keyword evidence="2" id="KW-0456">Lyase</keyword>
<feature type="compositionally biased region" description="Basic residues" evidence="1">
    <location>
        <begin position="53"/>
        <end position="71"/>
    </location>
</feature>
<feature type="compositionally biased region" description="Basic and acidic residues" evidence="1">
    <location>
        <begin position="146"/>
        <end position="166"/>
    </location>
</feature>
<feature type="compositionally biased region" description="Basic residues" evidence="1">
    <location>
        <begin position="17"/>
        <end position="27"/>
    </location>
</feature>
<feature type="compositionally biased region" description="Basic and acidic residues" evidence="1">
    <location>
        <begin position="1"/>
        <end position="16"/>
    </location>
</feature>
<proteinExistence type="predicted"/>
<sequence length="198" mass="22521">EPQRQHRAPDGGDRHLARPHPGRHRRRAPADRGGLLRPHARPARAPRSSRPGRDRHGRPGHRLPPHRRGHRDRAGPGDRRRPRRPLRHHALRTRGRPDGRGPRQLRARHLRARPLRLRRGAASARRHRRLRARARRGVLPGGGRRGAHDAAPADRGRHQRPPHDRGLLQGLRASPAAGGQPRSRAERRALDQGNPHRM</sequence>
<dbReference type="GO" id="GO:0004424">
    <property type="term" value="F:imidazoleglycerol-phosphate dehydratase activity"/>
    <property type="evidence" value="ECO:0007669"/>
    <property type="project" value="UniProtKB-EC"/>
</dbReference>
<name>A0A6J4RVE9_9ACTN</name>
<feature type="non-terminal residue" evidence="2">
    <location>
        <position position="198"/>
    </location>
</feature>
<dbReference type="EC" id="4.2.1.19" evidence="2"/>
<feature type="non-terminal residue" evidence="2">
    <location>
        <position position="1"/>
    </location>
</feature>
<feature type="compositionally biased region" description="Basic residues" evidence="1">
    <location>
        <begin position="80"/>
        <end position="94"/>
    </location>
</feature>
<dbReference type="AlphaFoldDB" id="A0A6J4RVE9"/>
<feature type="compositionally biased region" description="Basic residues" evidence="1">
    <location>
        <begin position="103"/>
        <end position="136"/>
    </location>
</feature>
<evidence type="ECO:0000313" key="2">
    <source>
        <dbReference type="EMBL" id="CAA9483084.1"/>
    </source>
</evidence>
<evidence type="ECO:0000256" key="1">
    <source>
        <dbReference type="SAM" id="MobiDB-lite"/>
    </source>
</evidence>
<reference evidence="2" key="1">
    <citation type="submission" date="2020-02" db="EMBL/GenBank/DDBJ databases">
        <authorList>
            <person name="Meier V. D."/>
        </authorList>
    </citation>
    <scope>NUCLEOTIDE SEQUENCE</scope>
    <source>
        <strain evidence="2">AVDCRST_MAG38</strain>
    </source>
</reference>
<feature type="region of interest" description="Disordered" evidence="1">
    <location>
        <begin position="1"/>
        <end position="198"/>
    </location>
</feature>
<dbReference type="EMBL" id="CADCVJ010000181">
    <property type="protein sequence ID" value="CAA9483084.1"/>
    <property type="molecule type" value="Genomic_DNA"/>
</dbReference>
<gene>
    <name evidence="2" type="ORF">AVDCRST_MAG38-2145</name>
</gene>
<accession>A0A6J4RVE9</accession>
<organism evidence="2">
    <name type="scientific">uncultured Solirubrobacteraceae bacterium</name>
    <dbReference type="NCBI Taxonomy" id="1162706"/>
    <lineage>
        <taxon>Bacteria</taxon>
        <taxon>Bacillati</taxon>
        <taxon>Actinomycetota</taxon>
        <taxon>Thermoleophilia</taxon>
        <taxon>Solirubrobacterales</taxon>
        <taxon>Solirubrobacteraceae</taxon>
        <taxon>environmental samples</taxon>
    </lineage>
</organism>
<protein>
    <submittedName>
        <fullName evidence="2">Imidazoleglycerol-phosphate dehydratase</fullName>
        <ecNumber evidence="2">4.2.1.19</ecNumber>
    </submittedName>
</protein>